<feature type="domain" description="PucR C-terminal helix-turn-helix" evidence="1">
    <location>
        <begin position="237"/>
        <end position="293"/>
    </location>
</feature>
<name>A0ABY4EGE2_9BACI</name>
<accession>A0ABY4EGE2</accession>
<proteinExistence type="predicted"/>
<dbReference type="PANTHER" id="PTHR33744">
    <property type="entry name" value="CARBOHYDRATE DIACID REGULATOR"/>
    <property type="match status" value="1"/>
</dbReference>
<dbReference type="RefSeq" id="WP_244708889.1">
    <property type="nucleotide sequence ID" value="NZ_CP095073.1"/>
</dbReference>
<sequence length="298" mass="34639">MSIINQLKELYPSLITSLPGSEDYNPDYHWYFTPDETEIVGILKSDVTKREASLLQSFLTPFYPAATEKNPREEAWNDILSGNEISVSFSPPSQYRFIFFNLEDATIQRETIREALQSFFPYSMPILWTAEQSGCIIEEFEEESELIAVHDIVDVIMSDFYTKISFYISEISENIEEAPAIYKWSQNCFERARKYHLGTVVTFQEIIPYLFINYLPEEDCSNVIRALFKHVKGDKELLHTIKVYLESGSNTTLAAKQLFMHRNSLQYRVDKFIEKTGVDVKQFKGALTTYLALMRLEE</sequence>
<dbReference type="InterPro" id="IPR009057">
    <property type="entry name" value="Homeodomain-like_sf"/>
</dbReference>
<dbReference type="Proteomes" id="UP000831787">
    <property type="component" value="Chromosome"/>
</dbReference>
<reference evidence="2 3" key="1">
    <citation type="submission" date="2022-04" db="EMBL/GenBank/DDBJ databases">
        <title>Halobacillus sp. isolated from saltern.</title>
        <authorList>
            <person name="Won M."/>
            <person name="Lee C.-M."/>
            <person name="Woen H.-Y."/>
            <person name="Kwon S.-W."/>
        </authorList>
    </citation>
    <scope>NUCLEOTIDE SEQUENCE [LARGE SCALE GENOMIC DNA]</scope>
    <source>
        <strain evidence="2 3">SSBR10-3</strain>
    </source>
</reference>
<evidence type="ECO:0000313" key="3">
    <source>
        <dbReference type="Proteomes" id="UP000831787"/>
    </source>
</evidence>
<organism evidence="2 3">
    <name type="scientific">Halobacillus salinarum</name>
    <dbReference type="NCBI Taxonomy" id="2932257"/>
    <lineage>
        <taxon>Bacteria</taxon>
        <taxon>Bacillati</taxon>
        <taxon>Bacillota</taxon>
        <taxon>Bacilli</taxon>
        <taxon>Bacillales</taxon>
        <taxon>Bacillaceae</taxon>
        <taxon>Halobacillus</taxon>
    </lineage>
</organism>
<dbReference type="InterPro" id="IPR025736">
    <property type="entry name" value="PucR_C-HTH_dom"/>
</dbReference>
<dbReference type="Gene3D" id="1.10.10.2840">
    <property type="entry name" value="PucR C-terminal helix-turn-helix domain"/>
    <property type="match status" value="1"/>
</dbReference>
<dbReference type="Pfam" id="PF13556">
    <property type="entry name" value="HTH_30"/>
    <property type="match status" value="1"/>
</dbReference>
<dbReference type="PANTHER" id="PTHR33744:SF15">
    <property type="entry name" value="CARBOHYDRATE DIACID REGULATOR"/>
    <property type="match status" value="1"/>
</dbReference>
<evidence type="ECO:0000313" key="2">
    <source>
        <dbReference type="EMBL" id="UOQ43530.1"/>
    </source>
</evidence>
<dbReference type="SUPFAM" id="SSF46689">
    <property type="entry name" value="Homeodomain-like"/>
    <property type="match status" value="1"/>
</dbReference>
<dbReference type="InterPro" id="IPR051448">
    <property type="entry name" value="CdaR-like_regulators"/>
</dbReference>
<dbReference type="InterPro" id="IPR042070">
    <property type="entry name" value="PucR_C-HTH_sf"/>
</dbReference>
<gene>
    <name evidence="2" type="ORF">MUN89_16660</name>
</gene>
<protein>
    <submittedName>
        <fullName evidence="2">Helix-turn-helix domain-containing protein</fullName>
    </submittedName>
</protein>
<dbReference type="EMBL" id="CP095073">
    <property type="protein sequence ID" value="UOQ43530.1"/>
    <property type="molecule type" value="Genomic_DNA"/>
</dbReference>
<keyword evidence="3" id="KW-1185">Reference proteome</keyword>
<evidence type="ECO:0000259" key="1">
    <source>
        <dbReference type="Pfam" id="PF13556"/>
    </source>
</evidence>